<dbReference type="InterPro" id="IPR051926">
    <property type="entry name" value="Ala_Aminotransferase"/>
</dbReference>
<evidence type="ECO:0000256" key="1">
    <source>
        <dbReference type="ARBA" id="ARBA00001933"/>
    </source>
</evidence>
<evidence type="ECO:0000313" key="9">
    <source>
        <dbReference type="Proteomes" id="UP001165074"/>
    </source>
</evidence>
<evidence type="ECO:0000256" key="5">
    <source>
        <dbReference type="ARBA" id="ARBA00022898"/>
    </source>
</evidence>
<keyword evidence="9" id="KW-1185">Reference proteome</keyword>
<dbReference type="CDD" id="cd00609">
    <property type="entry name" value="AAT_like"/>
    <property type="match status" value="1"/>
</dbReference>
<evidence type="ECO:0000256" key="4">
    <source>
        <dbReference type="ARBA" id="ARBA00022679"/>
    </source>
</evidence>
<proteinExistence type="inferred from homology"/>
<reference evidence="8" key="1">
    <citation type="submission" date="2023-03" db="EMBL/GenBank/DDBJ databases">
        <title>Actinoallomurus iriomotensis NBRC 103684.</title>
        <authorList>
            <person name="Ichikawa N."/>
            <person name="Sato H."/>
            <person name="Tonouchi N."/>
        </authorList>
    </citation>
    <scope>NUCLEOTIDE SEQUENCE</scope>
    <source>
        <strain evidence="8">NBRC 103684</strain>
    </source>
</reference>
<name>A0A9W6VXE7_9ACTN</name>
<dbReference type="AlphaFoldDB" id="A0A9W6VXE7"/>
<comment type="cofactor">
    <cofactor evidence="1">
        <name>pyridoxal 5'-phosphate</name>
        <dbReference type="ChEBI" id="CHEBI:597326"/>
    </cofactor>
</comment>
<organism evidence="8 9">
    <name type="scientific">Actinoallomurus iriomotensis</name>
    <dbReference type="NCBI Taxonomy" id="478107"/>
    <lineage>
        <taxon>Bacteria</taxon>
        <taxon>Bacillati</taxon>
        <taxon>Actinomycetota</taxon>
        <taxon>Actinomycetes</taxon>
        <taxon>Streptosporangiales</taxon>
        <taxon>Thermomonosporaceae</taxon>
        <taxon>Actinoallomurus</taxon>
    </lineage>
</organism>
<dbReference type="PANTHER" id="PTHR43488:SF2">
    <property type="entry name" value="GLUTAMATE-PYRUVATE AMINOTRANSFERASE ALAA"/>
    <property type="match status" value="1"/>
</dbReference>
<dbReference type="Gene3D" id="3.40.640.10">
    <property type="entry name" value="Type I PLP-dependent aspartate aminotransferase-like (Major domain)"/>
    <property type="match status" value="1"/>
</dbReference>
<dbReference type="Pfam" id="PF00155">
    <property type="entry name" value="Aminotran_1_2"/>
    <property type="match status" value="1"/>
</dbReference>
<evidence type="ECO:0000256" key="2">
    <source>
        <dbReference type="ARBA" id="ARBA00007441"/>
    </source>
</evidence>
<dbReference type="InterPro" id="IPR015424">
    <property type="entry name" value="PyrdxlP-dep_Trfase"/>
</dbReference>
<dbReference type="InterPro" id="IPR015421">
    <property type="entry name" value="PyrdxlP-dep_Trfase_major"/>
</dbReference>
<evidence type="ECO:0000256" key="6">
    <source>
        <dbReference type="ARBA" id="ARBA00026106"/>
    </source>
</evidence>
<dbReference type="Proteomes" id="UP001165074">
    <property type="component" value="Unassembled WGS sequence"/>
</dbReference>
<keyword evidence="3 8" id="KW-0032">Aminotransferase</keyword>
<feature type="domain" description="Aminotransferase class I/classII large" evidence="7">
    <location>
        <begin position="33"/>
        <end position="394"/>
    </location>
</feature>
<dbReference type="GO" id="GO:0030170">
    <property type="term" value="F:pyridoxal phosphate binding"/>
    <property type="evidence" value="ECO:0007669"/>
    <property type="project" value="InterPro"/>
</dbReference>
<keyword evidence="4" id="KW-0808">Transferase</keyword>
<protein>
    <recommendedName>
        <fullName evidence="6">alanine transaminase</fullName>
        <ecNumber evidence="6">2.6.1.2</ecNumber>
    </recommendedName>
</protein>
<dbReference type="SUPFAM" id="SSF53383">
    <property type="entry name" value="PLP-dependent transferases"/>
    <property type="match status" value="1"/>
</dbReference>
<dbReference type="PANTHER" id="PTHR43488">
    <property type="entry name" value="GLUTAMATE-PYRUVATE AMINOTRANSFERASE ALAA"/>
    <property type="match status" value="1"/>
</dbReference>
<dbReference type="Gene3D" id="3.90.1150.10">
    <property type="entry name" value="Aspartate Aminotransferase, domain 1"/>
    <property type="match status" value="1"/>
</dbReference>
<evidence type="ECO:0000256" key="3">
    <source>
        <dbReference type="ARBA" id="ARBA00022576"/>
    </source>
</evidence>
<accession>A0A9W6VXE7</accession>
<evidence type="ECO:0000313" key="8">
    <source>
        <dbReference type="EMBL" id="GLY83795.1"/>
    </source>
</evidence>
<dbReference type="InterPro" id="IPR004839">
    <property type="entry name" value="Aminotransferase_I/II_large"/>
</dbReference>
<keyword evidence="5" id="KW-0663">Pyridoxal phosphate</keyword>
<gene>
    <name evidence="8" type="ORF">Airi02_017240</name>
</gene>
<comment type="caution">
    <text evidence="8">The sequence shown here is derived from an EMBL/GenBank/DDBJ whole genome shotgun (WGS) entry which is preliminary data.</text>
</comment>
<dbReference type="InterPro" id="IPR015422">
    <property type="entry name" value="PyrdxlP-dep_Trfase_small"/>
</dbReference>
<comment type="similarity">
    <text evidence="2">Belongs to the class-I pyridoxal-phosphate-dependent aminotransferase family.</text>
</comment>
<dbReference type="EC" id="2.6.1.2" evidence="6"/>
<sequence length="406" mass="43995">MEVLRSASMSEISYEIRGPLLQLATQLERDGEDVIKLNIGDPAAFGVTAPEEVLAAARDAVGDAAAYSEAQGLPAAREAVVRDYERKGLRTLTPDDVYLGNGVSELTSMALQALLDPGDEVLIPAPDYPLWTAATALTGGRPVHYLCDEQAGWQPDLTDLTAKITDRTKAIVVINPNNPTGAVWPREVLEHIATLAGVHGLVVMADEIYDEILYDGVEHVPMATLAPDLVCLTFGGLSKRCRVPGFRAGWMAVSGPRGAAADYVAGLDTLATMRLCPNVVAQRAIPAALRGRPDVHRLTGPGGRLLEQRDRCWEMLTKIEGVSCVKPRGAFYAFPRLDPRVHGISDDARFAYELLEREKVLVVQGTGLGWPRHDHFRMVTLPPAGELDEAIGRLGRFLDRRLALAG</sequence>
<dbReference type="GO" id="GO:0004021">
    <property type="term" value="F:L-alanine:2-oxoglutarate aminotransferase activity"/>
    <property type="evidence" value="ECO:0007669"/>
    <property type="project" value="UniProtKB-EC"/>
</dbReference>
<evidence type="ECO:0000259" key="7">
    <source>
        <dbReference type="Pfam" id="PF00155"/>
    </source>
</evidence>
<dbReference type="EMBL" id="BSTK01000002">
    <property type="protein sequence ID" value="GLY83795.1"/>
    <property type="molecule type" value="Genomic_DNA"/>
</dbReference>